<dbReference type="Gene3D" id="2.40.50.140">
    <property type="entry name" value="Nucleic acid-binding proteins"/>
    <property type="match status" value="1"/>
</dbReference>
<dbReference type="PROSITE" id="PS51857">
    <property type="entry name" value="CSD_2"/>
    <property type="match status" value="1"/>
</dbReference>
<accession>A0A8T4HC31</accession>
<dbReference type="CDD" id="cd04458">
    <property type="entry name" value="CSP_CDS"/>
    <property type="match status" value="1"/>
</dbReference>
<comment type="caution">
    <text evidence="5">The sequence shown here is derived from an EMBL/GenBank/DDBJ whole genome shotgun (WGS) entry which is preliminary data.</text>
</comment>
<evidence type="ECO:0000313" key="6">
    <source>
        <dbReference type="Proteomes" id="UP000679691"/>
    </source>
</evidence>
<evidence type="ECO:0000256" key="1">
    <source>
        <dbReference type="ARBA" id="ARBA00004496"/>
    </source>
</evidence>
<organism evidence="5 6">
    <name type="scientific">Rhinopithecimicrobium faecis</name>
    <dbReference type="NCBI Taxonomy" id="2820698"/>
    <lineage>
        <taxon>Bacteria</taxon>
        <taxon>Pseudomonadati</taxon>
        <taxon>Bacteroidota</taxon>
        <taxon>Sphingobacteriia</taxon>
        <taxon>Sphingobacteriales</taxon>
        <taxon>Sphingobacteriaceae</taxon>
        <taxon>Rhinopithecimicrobium</taxon>
    </lineage>
</organism>
<evidence type="ECO:0000313" key="5">
    <source>
        <dbReference type="EMBL" id="MBP3942957.1"/>
    </source>
</evidence>
<keyword evidence="2" id="KW-0963">Cytoplasm</keyword>
<protein>
    <submittedName>
        <fullName evidence="5">Cold-shock protein</fullName>
    </submittedName>
</protein>
<name>A0A8T4HC31_9SPHI</name>
<dbReference type="SUPFAM" id="SSF50249">
    <property type="entry name" value="Nucleic acid-binding proteins"/>
    <property type="match status" value="1"/>
</dbReference>
<evidence type="ECO:0000259" key="4">
    <source>
        <dbReference type="PROSITE" id="PS51857"/>
    </source>
</evidence>
<dbReference type="InterPro" id="IPR011129">
    <property type="entry name" value="CSD"/>
</dbReference>
<dbReference type="EMBL" id="JAGKSB010000004">
    <property type="protein sequence ID" value="MBP3942957.1"/>
    <property type="molecule type" value="Genomic_DNA"/>
</dbReference>
<dbReference type="PROSITE" id="PS00352">
    <property type="entry name" value="CSD_1"/>
    <property type="match status" value="1"/>
</dbReference>
<dbReference type="PRINTS" id="PR00050">
    <property type="entry name" value="COLDSHOCK"/>
</dbReference>
<dbReference type="Proteomes" id="UP000679691">
    <property type="component" value="Unassembled WGS sequence"/>
</dbReference>
<dbReference type="AlphaFoldDB" id="A0A8T4HC31"/>
<gene>
    <name evidence="5" type="ORF">J5U18_05150</name>
</gene>
<dbReference type="SMART" id="SM00357">
    <property type="entry name" value="CSP"/>
    <property type="match status" value="1"/>
</dbReference>
<reference evidence="5" key="1">
    <citation type="submission" date="2021-03" db="EMBL/GenBank/DDBJ databases">
        <authorList>
            <person name="Lu T."/>
            <person name="Wang Q."/>
            <person name="Han X."/>
        </authorList>
    </citation>
    <scope>NUCLEOTIDE SEQUENCE</scope>
    <source>
        <strain evidence="5">WQ 2009</strain>
    </source>
</reference>
<dbReference type="InterPro" id="IPR012340">
    <property type="entry name" value="NA-bd_OB-fold"/>
</dbReference>
<dbReference type="PANTHER" id="PTHR11544">
    <property type="entry name" value="COLD SHOCK DOMAIN CONTAINING PROTEINS"/>
    <property type="match status" value="1"/>
</dbReference>
<sequence length="63" mass="6910">MNKGTVKFFNQTKGFGFITPEDGTADVFVHISGLRDQIQEGNAVEFDIERGPKGLNAINVKVI</sequence>
<keyword evidence="6" id="KW-1185">Reference proteome</keyword>
<comment type="subcellular location">
    <subcellularLocation>
        <location evidence="1 3">Cytoplasm</location>
    </subcellularLocation>
</comment>
<dbReference type="Pfam" id="PF00313">
    <property type="entry name" value="CSD"/>
    <property type="match status" value="1"/>
</dbReference>
<dbReference type="InterPro" id="IPR019844">
    <property type="entry name" value="CSD_CS"/>
</dbReference>
<dbReference type="InterPro" id="IPR002059">
    <property type="entry name" value="CSP_DNA-bd"/>
</dbReference>
<dbReference type="GO" id="GO:0003676">
    <property type="term" value="F:nucleic acid binding"/>
    <property type="evidence" value="ECO:0007669"/>
    <property type="project" value="InterPro"/>
</dbReference>
<dbReference type="RefSeq" id="WP_353546444.1">
    <property type="nucleotide sequence ID" value="NZ_JAGKSB010000004.1"/>
</dbReference>
<dbReference type="PIRSF" id="PIRSF002599">
    <property type="entry name" value="Cold_shock_A"/>
    <property type="match status" value="1"/>
</dbReference>
<feature type="domain" description="CSD" evidence="4">
    <location>
        <begin position="1"/>
        <end position="62"/>
    </location>
</feature>
<dbReference type="GO" id="GO:0005829">
    <property type="term" value="C:cytosol"/>
    <property type="evidence" value="ECO:0007669"/>
    <property type="project" value="UniProtKB-ARBA"/>
</dbReference>
<dbReference type="InterPro" id="IPR012156">
    <property type="entry name" value="Cold_shock_CspA"/>
</dbReference>
<evidence type="ECO:0000256" key="3">
    <source>
        <dbReference type="RuleBase" id="RU000408"/>
    </source>
</evidence>
<dbReference type="InterPro" id="IPR050181">
    <property type="entry name" value="Cold_shock_domain"/>
</dbReference>
<proteinExistence type="predicted"/>
<evidence type="ECO:0000256" key="2">
    <source>
        <dbReference type="ARBA" id="ARBA00022490"/>
    </source>
</evidence>